<comment type="caution">
    <text evidence="1">The sequence shown here is derived from an EMBL/GenBank/DDBJ whole genome shotgun (WGS) entry which is preliminary data.</text>
</comment>
<evidence type="ECO:0000313" key="2">
    <source>
        <dbReference type="Proteomes" id="UP001233999"/>
    </source>
</evidence>
<organism evidence="1 2">
    <name type="scientific">Diploptera punctata</name>
    <name type="common">Pacific beetle cockroach</name>
    <dbReference type="NCBI Taxonomy" id="6984"/>
    <lineage>
        <taxon>Eukaryota</taxon>
        <taxon>Metazoa</taxon>
        <taxon>Ecdysozoa</taxon>
        <taxon>Arthropoda</taxon>
        <taxon>Hexapoda</taxon>
        <taxon>Insecta</taxon>
        <taxon>Pterygota</taxon>
        <taxon>Neoptera</taxon>
        <taxon>Polyneoptera</taxon>
        <taxon>Dictyoptera</taxon>
        <taxon>Blattodea</taxon>
        <taxon>Blaberoidea</taxon>
        <taxon>Blaberidae</taxon>
        <taxon>Diplopterinae</taxon>
        <taxon>Diploptera</taxon>
    </lineage>
</organism>
<gene>
    <name evidence="1" type="ORF">L9F63_016317</name>
</gene>
<reference evidence="1" key="1">
    <citation type="journal article" date="2023" name="IScience">
        <title>Live-bearing cockroach genome reveals convergent evolutionary mechanisms linked to viviparity in insects and beyond.</title>
        <authorList>
            <person name="Fouks B."/>
            <person name="Harrison M.C."/>
            <person name="Mikhailova A.A."/>
            <person name="Marchal E."/>
            <person name="English S."/>
            <person name="Carruthers M."/>
            <person name="Jennings E.C."/>
            <person name="Chiamaka E.L."/>
            <person name="Frigard R.A."/>
            <person name="Pippel M."/>
            <person name="Attardo G.M."/>
            <person name="Benoit J.B."/>
            <person name="Bornberg-Bauer E."/>
            <person name="Tobe S.S."/>
        </authorList>
    </citation>
    <scope>NUCLEOTIDE SEQUENCE</scope>
    <source>
        <strain evidence="1">Stay&amp;Tobe</strain>
    </source>
</reference>
<sequence length="113" mass="12690">MDWWLKIGSLKQSTSKCAITTQLSRNKWFNDENRTHDTTAMLSFDKRMNKVASSLGIRVVELRDSSGLVLCSWQFLESGCIDEFTIPPDALSEPSLTLVAEDSSGNIIKHNIL</sequence>
<proteinExistence type="predicted"/>
<protein>
    <submittedName>
        <fullName evidence="1">Uncharacterized protein</fullName>
    </submittedName>
</protein>
<dbReference type="EMBL" id="JASPKZ010004199">
    <property type="protein sequence ID" value="KAJ9590646.1"/>
    <property type="molecule type" value="Genomic_DNA"/>
</dbReference>
<dbReference type="Proteomes" id="UP001233999">
    <property type="component" value="Unassembled WGS sequence"/>
</dbReference>
<dbReference type="AlphaFoldDB" id="A0AAD8A1H6"/>
<reference evidence="1" key="2">
    <citation type="submission" date="2023-05" db="EMBL/GenBank/DDBJ databases">
        <authorList>
            <person name="Fouks B."/>
        </authorList>
    </citation>
    <scope>NUCLEOTIDE SEQUENCE</scope>
    <source>
        <strain evidence="1">Stay&amp;Tobe</strain>
        <tissue evidence="1">Testes</tissue>
    </source>
</reference>
<name>A0AAD8A1H6_DIPPU</name>
<evidence type="ECO:0000313" key="1">
    <source>
        <dbReference type="EMBL" id="KAJ9590646.1"/>
    </source>
</evidence>
<keyword evidence="2" id="KW-1185">Reference proteome</keyword>
<accession>A0AAD8A1H6</accession>